<reference evidence="2 3" key="1">
    <citation type="submission" date="2024-07" db="EMBL/GenBank/DDBJ databases">
        <title>Draft sequence of the Neodothiora populina.</title>
        <authorList>
            <person name="Drown D.D."/>
            <person name="Schuette U.S."/>
            <person name="Buechlein A.B."/>
            <person name="Rusch D.R."/>
            <person name="Winton L.W."/>
            <person name="Adams G.A."/>
        </authorList>
    </citation>
    <scope>NUCLEOTIDE SEQUENCE [LARGE SCALE GENOMIC DNA]</scope>
    <source>
        <strain evidence="2 3">CPC 39397</strain>
    </source>
</reference>
<protein>
    <submittedName>
        <fullName evidence="2">Uncharacterized protein</fullName>
    </submittedName>
</protein>
<dbReference type="Proteomes" id="UP001562354">
    <property type="component" value="Unassembled WGS sequence"/>
</dbReference>
<dbReference type="RefSeq" id="XP_069196832.1">
    <property type="nucleotide sequence ID" value="XM_069344413.1"/>
</dbReference>
<gene>
    <name evidence="2" type="ORF">AAFC00_004726</name>
</gene>
<feature type="compositionally biased region" description="Polar residues" evidence="1">
    <location>
        <begin position="15"/>
        <end position="49"/>
    </location>
</feature>
<name>A0ABR3P3E7_9PEZI</name>
<organism evidence="2 3">
    <name type="scientific">Neodothiora populina</name>
    <dbReference type="NCBI Taxonomy" id="2781224"/>
    <lineage>
        <taxon>Eukaryota</taxon>
        <taxon>Fungi</taxon>
        <taxon>Dikarya</taxon>
        <taxon>Ascomycota</taxon>
        <taxon>Pezizomycotina</taxon>
        <taxon>Dothideomycetes</taxon>
        <taxon>Dothideomycetidae</taxon>
        <taxon>Dothideales</taxon>
        <taxon>Dothioraceae</taxon>
        <taxon>Neodothiora</taxon>
    </lineage>
</organism>
<keyword evidence="3" id="KW-1185">Reference proteome</keyword>
<proteinExistence type="predicted"/>
<evidence type="ECO:0000313" key="3">
    <source>
        <dbReference type="Proteomes" id="UP001562354"/>
    </source>
</evidence>
<comment type="caution">
    <text evidence="2">The sequence shown here is derived from an EMBL/GenBank/DDBJ whole genome shotgun (WGS) entry which is preliminary data.</text>
</comment>
<feature type="compositionally biased region" description="Low complexity" evidence="1">
    <location>
        <begin position="52"/>
        <end position="83"/>
    </location>
</feature>
<evidence type="ECO:0000313" key="2">
    <source>
        <dbReference type="EMBL" id="KAL1297150.1"/>
    </source>
</evidence>
<feature type="region of interest" description="Disordered" evidence="1">
    <location>
        <begin position="124"/>
        <end position="256"/>
    </location>
</feature>
<dbReference type="GeneID" id="95978426"/>
<feature type="compositionally biased region" description="Low complexity" evidence="1">
    <location>
        <begin position="156"/>
        <end position="179"/>
    </location>
</feature>
<accession>A0ABR3P3E7</accession>
<dbReference type="EMBL" id="JBFMKM010000016">
    <property type="protein sequence ID" value="KAL1297150.1"/>
    <property type="molecule type" value="Genomic_DNA"/>
</dbReference>
<feature type="region of interest" description="Disordered" evidence="1">
    <location>
        <begin position="1"/>
        <end position="104"/>
    </location>
</feature>
<sequence length="287" mass="28205">MPPIPIYTDAPITPTKANGVTPQTAGTNNNSLGSALAGQTVTNGTTQPISYPAAQPGATAAGPAPTGYAARPAAAPGPHPTATRTIPVAENNGPAAPQPAARPLPPNGGGVATMTSTSAAAAIAAAAAGPPPPPAPSHVTSLPPQMDVPPPATNYAPTHSTSTATATTSSAAAPTTATTYNFGPVAPRPTSQYSAAEPAQSHPPGYVQDPFSQEMSAAQRASLEAQEAVDGGRGRNSFSALIGGDDGLGRGDEGVGGVWGAVKGFASVAGQKAVELEDSAWKRVNGK</sequence>
<evidence type="ECO:0000256" key="1">
    <source>
        <dbReference type="SAM" id="MobiDB-lite"/>
    </source>
</evidence>